<evidence type="ECO:0000313" key="10">
    <source>
        <dbReference type="EMBL" id="KAG2178162.1"/>
    </source>
</evidence>
<evidence type="ECO:0000256" key="1">
    <source>
        <dbReference type="ARBA" id="ARBA00022701"/>
    </source>
</evidence>
<dbReference type="Proteomes" id="UP000654370">
    <property type="component" value="Unassembled WGS sequence"/>
</dbReference>
<keyword evidence="3 8" id="KW-0067">ATP-binding</keyword>
<keyword evidence="4" id="KW-0175">Coiled coil</keyword>
<dbReference type="InterPro" id="IPR001752">
    <property type="entry name" value="Kinesin_motor_dom"/>
</dbReference>
<dbReference type="PROSITE" id="PS00411">
    <property type="entry name" value="KINESIN_MOTOR_1"/>
    <property type="match status" value="1"/>
</dbReference>
<dbReference type="GO" id="GO:0005874">
    <property type="term" value="C:microtubule"/>
    <property type="evidence" value="ECO:0007669"/>
    <property type="project" value="UniProtKB-KW"/>
</dbReference>
<dbReference type="SUPFAM" id="SSF52540">
    <property type="entry name" value="P-loop containing nucleoside triphosphate hydrolases"/>
    <property type="match status" value="1"/>
</dbReference>
<gene>
    <name evidence="10" type="ORF">INT43_003415</name>
</gene>
<dbReference type="PANTHER" id="PTHR37739">
    <property type="entry name" value="KINESIN-LIKE PROTEIN KIN-12D"/>
    <property type="match status" value="1"/>
</dbReference>
<dbReference type="InterPro" id="IPR027417">
    <property type="entry name" value="P-loop_NTPase"/>
</dbReference>
<reference evidence="10" key="1">
    <citation type="submission" date="2020-12" db="EMBL/GenBank/DDBJ databases">
        <title>Metabolic potential, ecology and presence of endohyphal bacteria is reflected in genomic diversity of Mucoromycotina.</title>
        <authorList>
            <person name="Muszewska A."/>
            <person name="Okrasinska A."/>
            <person name="Steczkiewicz K."/>
            <person name="Drgas O."/>
            <person name="Orlowska M."/>
            <person name="Perlinska-Lenart U."/>
            <person name="Aleksandrzak-Piekarczyk T."/>
            <person name="Szatraj K."/>
            <person name="Zielenkiewicz U."/>
            <person name="Pilsyk S."/>
            <person name="Malc E."/>
            <person name="Mieczkowski P."/>
            <person name="Kruszewska J.S."/>
            <person name="Biernat P."/>
            <person name="Pawlowska J."/>
        </authorList>
    </citation>
    <scope>NUCLEOTIDE SEQUENCE</scope>
    <source>
        <strain evidence="10">WA0000067209</strain>
    </source>
</reference>
<keyword evidence="2 8" id="KW-0547">Nucleotide-binding</keyword>
<sequence>MSLLILVSSAQFAFYDHKRDSNVQVFVRIRPPLSEASDDSIVQMVSPTSILLSGPRSEMFTYDQVGGPHTTQDQMFEWVGKPILSQYGIDVASSNVLIELHISDNLHVNRYTMQGRSSSAAANARYEGVILRICSILSNWICVVFDLIEESEKQTPESQYICRGSYIEIYNEYVYDLLDPLQTQRAVREDIKRGVYVDGVTQELIPDHHAALKLFQRGIANRHVSETAMNRESSRSHAVFTLTIQSKVLRDGTFHLRESKLNMVDLAGSERQRDTRSDNARLKEAANINKSLLCLGGVINALSEIANGTQRHVHYRDSKLTFLLRDSLGGNSVTYIIANIDGSQRAFQETLSTLRFAQRAKMIKNTVGTI</sequence>
<dbReference type="EMBL" id="JAEPQZ010000008">
    <property type="protein sequence ID" value="KAG2178162.1"/>
    <property type="molecule type" value="Genomic_DNA"/>
</dbReference>
<dbReference type="GO" id="GO:0008017">
    <property type="term" value="F:microtubule binding"/>
    <property type="evidence" value="ECO:0007669"/>
    <property type="project" value="InterPro"/>
</dbReference>
<protein>
    <recommendedName>
        <fullName evidence="8">Kinesin-like protein</fullName>
    </recommendedName>
</protein>
<evidence type="ECO:0000256" key="8">
    <source>
        <dbReference type="RuleBase" id="RU000394"/>
    </source>
</evidence>
<comment type="caution">
    <text evidence="7">Lacks conserved residue(s) required for the propagation of feature annotation.</text>
</comment>
<evidence type="ECO:0000256" key="6">
    <source>
        <dbReference type="ARBA" id="ARBA00034488"/>
    </source>
</evidence>
<comment type="similarity">
    <text evidence="6">Belongs to the TRAFAC class myosin-kinesin ATPase superfamily. Kinesin family. KIN-12 subfamily.</text>
</comment>
<dbReference type="Gene3D" id="3.40.850.10">
    <property type="entry name" value="Kinesin motor domain"/>
    <property type="match status" value="1"/>
</dbReference>
<dbReference type="PRINTS" id="PR00380">
    <property type="entry name" value="KINESINHEAVY"/>
</dbReference>
<keyword evidence="1 8" id="KW-0493">Microtubule</keyword>
<dbReference type="Pfam" id="PF00225">
    <property type="entry name" value="Kinesin"/>
    <property type="match status" value="1"/>
</dbReference>
<accession>A0A8H7UE21</accession>
<dbReference type="PROSITE" id="PS50067">
    <property type="entry name" value="KINESIN_MOTOR_2"/>
    <property type="match status" value="1"/>
</dbReference>
<dbReference type="SMART" id="SM00129">
    <property type="entry name" value="KISc"/>
    <property type="match status" value="1"/>
</dbReference>
<dbReference type="PANTHER" id="PTHR37739:SF8">
    <property type="entry name" value="KINESIN-LIKE PROTEIN KIN-12D"/>
    <property type="match status" value="1"/>
</dbReference>
<evidence type="ECO:0000256" key="2">
    <source>
        <dbReference type="ARBA" id="ARBA00022741"/>
    </source>
</evidence>
<organism evidence="10 11">
    <name type="scientific">Mortierella isabellina</name>
    <name type="common">Filamentous fungus</name>
    <name type="synonym">Umbelopsis isabellina</name>
    <dbReference type="NCBI Taxonomy" id="91625"/>
    <lineage>
        <taxon>Eukaryota</taxon>
        <taxon>Fungi</taxon>
        <taxon>Fungi incertae sedis</taxon>
        <taxon>Mucoromycota</taxon>
        <taxon>Mucoromycotina</taxon>
        <taxon>Umbelopsidomycetes</taxon>
        <taxon>Umbelopsidales</taxon>
        <taxon>Umbelopsidaceae</taxon>
        <taxon>Umbelopsis</taxon>
    </lineage>
</organism>
<dbReference type="GO" id="GO:0003777">
    <property type="term" value="F:microtubule motor activity"/>
    <property type="evidence" value="ECO:0007669"/>
    <property type="project" value="InterPro"/>
</dbReference>
<feature type="domain" description="Kinesin motor" evidence="9">
    <location>
        <begin position="22"/>
        <end position="363"/>
    </location>
</feature>
<dbReference type="InterPro" id="IPR019821">
    <property type="entry name" value="Kinesin_motor_CS"/>
</dbReference>
<dbReference type="GO" id="GO:0005524">
    <property type="term" value="F:ATP binding"/>
    <property type="evidence" value="ECO:0007669"/>
    <property type="project" value="UniProtKB-KW"/>
</dbReference>
<evidence type="ECO:0000256" key="4">
    <source>
        <dbReference type="ARBA" id="ARBA00023054"/>
    </source>
</evidence>
<evidence type="ECO:0000313" key="11">
    <source>
        <dbReference type="Proteomes" id="UP000654370"/>
    </source>
</evidence>
<proteinExistence type="inferred from homology"/>
<dbReference type="AlphaFoldDB" id="A0A8H7UE21"/>
<evidence type="ECO:0000259" key="9">
    <source>
        <dbReference type="PROSITE" id="PS50067"/>
    </source>
</evidence>
<evidence type="ECO:0000256" key="3">
    <source>
        <dbReference type="ARBA" id="ARBA00022840"/>
    </source>
</evidence>
<dbReference type="OrthoDB" id="3176171at2759"/>
<keyword evidence="5 8" id="KW-0505">Motor protein</keyword>
<dbReference type="GO" id="GO:0007018">
    <property type="term" value="P:microtubule-based movement"/>
    <property type="evidence" value="ECO:0007669"/>
    <property type="project" value="InterPro"/>
</dbReference>
<evidence type="ECO:0000256" key="5">
    <source>
        <dbReference type="ARBA" id="ARBA00023175"/>
    </source>
</evidence>
<dbReference type="InterPro" id="IPR036961">
    <property type="entry name" value="Kinesin_motor_dom_sf"/>
</dbReference>
<dbReference type="InterPro" id="IPR044986">
    <property type="entry name" value="KIF15/KIN-12"/>
</dbReference>
<evidence type="ECO:0000256" key="7">
    <source>
        <dbReference type="PROSITE-ProRule" id="PRU00283"/>
    </source>
</evidence>
<comment type="caution">
    <text evidence="10">The sequence shown here is derived from an EMBL/GenBank/DDBJ whole genome shotgun (WGS) entry which is preliminary data.</text>
</comment>
<name>A0A8H7UE21_MORIS</name>
<keyword evidence="11" id="KW-1185">Reference proteome</keyword>